<dbReference type="Gene3D" id="6.10.340.10">
    <property type="match status" value="1"/>
</dbReference>
<keyword evidence="6" id="KW-0808">Transferase</keyword>
<dbReference type="PRINTS" id="PR00344">
    <property type="entry name" value="BCTRLSENSOR"/>
</dbReference>
<accession>W4F920</accession>
<sequence length="474" mass="53696">MLKSRKKKRVSLTRYWTTRYLLTLCIGLTIIAFISAIWLRHTTLVYRLDMIEFMAEETTHRISDNVDAGIPNGENPGLFRERDRFMNMDIKPVIYIVDTEGKIISSNRPKGPREQSIQADILSSSDEVQKLTYNGTSKVFYAVKKKIEIDDEQVGWVVIVESKESLTHLNQEYGQLAIMIGSLALLGLGAIYFLSRRLATPIKEVAAAAKQVQQGDYNIKLPENLKEEEVYELVRSFKEMAMRLEQLESMRTELLAGVTHELKTPVTSISGLLQAIQDGVVSGDDAREFVKMAINETSKLKTMVGDLLAFNSFAVNAIPVKFEELEINQMVKDVVNRWRLMQDTDDIQLTLTTLKELVTVNIDAIRFQQIFTNLFTNAEQAMKGQGNINVVLHDEKESVVITVSDYGQGIPKEEQDLVFERFYRGENKKYEVRGLGLGLPLSKMMAQSILGDLHLVESSEKGTTFKLIIPKSNK</sequence>
<dbReference type="SMART" id="SM00387">
    <property type="entry name" value="HATPase_c"/>
    <property type="match status" value="1"/>
</dbReference>
<protein>
    <recommendedName>
        <fullName evidence="3">histidine kinase</fullName>
        <ecNumber evidence="3">2.7.13.3</ecNumber>
    </recommendedName>
</protein>
<keyword evidence="4" id="KW-1003">Cell membrane</keyword>
<dbReference type="Proteomes" id="UP000019062">
    <property type="component" value="Unassembled WGS sequence"/>
</dbReference>
<evidence type="ECO:0000256" key="8">
    <source>
        <dbReference type="ARBA" id="ARBA00022741"/>
    </source>
</evidence>
<comment type="catalytic activity">
    <reaction evidence="1">
        <text>ATP + protein L-histidine = ADP + protein N-phospho-L-histidine.</text>
        <dbReference type="EC" id="2.7.13.3"/>
    </reaction>
</comment>
<keyword evidence="11 14" id="KW-1133">Transmembrane helix</keyword>
<dbReference type="InterPro" id="IPR004358">
    <property type="entry name" value="Sig_transdc_His_kin-like_C"/>
</dbReference>
<dbReference type="Gene3D" id="3.30.565.10">
    <property type="entry name" value="Histidine kinase-like ATPase, C-terminal domain"/>
    <property type="match status" value="1"/>
</dbReference>
<evidence type="ECO:0000313" key="17">
    <source>
        <dbReference type="EMBL" id="ETT88601.1"/>
    </source>
</evidence>
<dbReference type="RefSeq" id="WP_038178934.1">
    <property type="nucleotide sequence ID" value="NZ_ASQA01000002.1"/>
</dbReference>
<evidence type="ECO:0000256" key="9">
    <source>
        <dbReference type="ARBA" id="ARBA00022777"/>
    </source>
</evidence>
<dbReference type="Gene3D" id="1.10.287.130">
    <property type="match status" value="1"/>
</dbReference>
<feature type="domain" description="Histidine kinase" evidence="15">
    <location>
        <begin position="257"/>
        <end position="473"/>
    </location>
</feature>
<dbReference type="AlphaFoldDB" id="W4F920"/>
<reference evidence="17 18" key="1">
    <citation type="journal article" date="2014" name="BMC Genomics">
        <title>Genomic comparison of sporeforming bacilli isolated from milk.</title>
        <authorList>
            <person name="Moreno Switt A.I."/>
            <person name="Andrus A.D."/>
            <person name="Ranieri M.L."/>
            <person name="Orsi R.H."/>
            <person name="Ivy R."/>
            <person name="den Bakker H.C."/>
            <person name="Martin N.H."/>
            <person name="Wiedmann M."/>
            <person name="Boor K.J."/>
        </authorList>
    </citation>
    <scope>NUCLEOTIDE SEQUENCE [LARGE SCALE GENOMIC DNA]</scope>
    <source>
        <strain evidence="17 18">FSL R5-213</strain>
    </source>
</reference>
<keyword evidence="18" id="KW-1185">Reference proteome</keyword>
<keyword evidence="13 14" id="KW-0472">Membrane</keyword>
<dbReference type="InterPro" id="IPR036890">
    <property type="entry name" value="HATPase_C_sf"/>
</dbReference>
<dbReference type="Pfam" id="PF00512">
    <property type="entry name" value="HisKA"/>
    <property type="match status" value="1"/>
</dbReference>
<dbReference type="SMART" id="SM00304">
    <property type="entry name" value="HAMP"/>
    <property type="match status" value="1"/>
</dbReference>
<dbReference type="SUPFAM" id="SSF47384">
    <property type="entry name" value="Homodimeric domain of signal transducing histidine kinase"/>
    <property type="match status" value="1"/>
</dbReference>
<evidence type="ECO:0000256" key="13">
    <source>
        <dbReference type="ARBA" id="ARBA00023136"/>
    </source>
</evidence>
<dbReference type="GO" id="GO:0005524">
    <property type="term" value="F:ATP binding"/>
    <property type="evidence" value="ECO:0007669"/>
    <property type="project" value="UniProtKB-KW"/>
</dbReference>
<evidence type="ECO:0000256" key="1">
    <source>
        <dbReference type="ARBA" id="ARBA00000085"/>
    </source>
</evidence>
<proteinExistence type="predicted"/>
<dbReference type="InterPro" id="IPR003660">
    <property type="entry name" value="HAMP_dom"/>
</dbReference>
<evidence type="ECO:0000259" key="15">
    <source>
        <dbReference type="PROSITE" id="PS50109"/>
    </source>
</evidence>
<dbReference type="CDD" id="cd00082">
    <property type="entry name" value="HisKA"/>
    <property type="match status" value="1"/>
</dbReference>
<dbReference type="PANTHER" id="PTHR45528:SF1">
    <property type="entry name" value="SENSOR HISTIDINE KINASE CPXA"/>
    <property type="match status" value="1"/>
</dbReference>
<feature type="transmembrane region" description="Helical" evidence="14">
    <location>
        <begin position="173"/>
        <end position="194"/>
    </location>
</feature>
<dbReference type="InterPro" id="IPR003661">
    <property type="entry name" value="HisK_dim/P_dom"/>
</dbReference>
<evidence type="ECO:0000256" key="11">
    <source>
        <dbReference type="ARBA" id="ARBA00022989"/>
    </source>
</evidence>
<evidence type="ECO:0000256" key="3">
    <source>
        <dbReference type="ARBA" id="ARBA00012438"/>
    </source>
</evidence>
<dbReference type="InterPro" id="IPR036097">
    <property type="entry name" value="HisK_dim/P_sf"/>
</dbReference>
<evidence type="ECO:0000256" key="4">
    <source>
        <dbReference type="ARBA" id="ARBA00022475"/>
    </source>
</evidence>
<comment type="subcellular location">
    <subcellularLocation>
        <location evidence="2">Cell membrane</location>
        <topology evidence="2">Multi-pass membrane protein</topology>
    </subcellularLocation>
</comment>
<dbReference type="PROSITE" id="PS50109">
    <property type="entry name" value="HIS_KIN"/>
    <property type="match status" value="1"/>
</dbReference>
<keyword evidence="9 17" id="KW-0418">Kinase</keyword>
<dbReference type="eggNOG" id="COG2205">
    <property type="taxonomic scope" value="Bacteria"/>
</dbReference>
<dbReference type="CDD" id="cd06225">
    <property type="entry name" value="HAMP"/>
    <property type="match status" value="1"/>
</dbReference>
<dbReference type="Pfam" id="PF02518">
    <property type="entry name" value="HATPase_c"/>
    <property type="match status" value="1"/>
</dbReference>
<dbReference type="InterPro" id="IPR003594">
    <property type="entry name" value="HATPase_dom"/>
</dbReference>
<evidence type="ECO:0000256" key="5">
    <source>
        <dbReference type="ARBA" id="ARBA00022553"/>
    </source>
</evidence>
<dbReference type="SUPFAM" id="SSF55874">
    <property type="entry name" value="ATPase domain of HSP90 chaperone/DNA topoisomerase II/histidine kinase"/>
    <property type="match status" value="1"/>
</dbReference>
<dbReference type="SMART" id="SM00388">
    <property type="entry name" value="HisKA"/>
    <property type="match status" value="1"/>
</dbReference>
<keyword evidence="10" id="KW-0067">ATP-binding</keyword>
<evidence type="ECO:0000259" key="16">
    <source>
        <dbReference type="PROSITE" id="PS50885"/>
    </source>
</evidence>
<feature type="domain" description="HAMP" evidence="16">
    <location>
        <begin position="196"/>
        <end position="249"/>
    </location>
</feature>
<keyword evidence="12" id="KW-0902">Two-component regulatory system</keyword>
<organism evidence="17 18">
    <name type="scientific">Viridibacillus arenosi FSL R5-213</name>
    <dbReference type="NCBI Taxonomy" id="1227360"/>
    <lineage>
        <taxon>Bacteria</taxon>
        <taxon>Bacillati</taxon>
        <taxon>Bacillota</taxon>
        <taxon>Bacilli</taxon>
        <taxon>Bacillales</taxon>
        <taxon>Caryophanaceae</taxon>
        <taxon>Viridibacillus</taxon>
    </lineage>
</organism>
<evidence type="ECO:0000313" key="18">
    <source>
        <dbReference type="Proteomes" id="UP000019062"/>
    </source>
</evidence>
<evidence type="ECO:0000256" key="6">
    <source>
        <dbReference type="ARBA" id="ARBA00022679"/>
    </source>
</evidence>
<dbReference type="EMBL" id="ASQA01000002">
    <property type="protein sequence ID" value="ETT88601.1"/>
    <property type="molecule type" value="Genomic_DNA"/>
</dbReference>
<evidence type="ECO:0000256" key="14">
    <source>
        <dbReference type="SAM" id="Phobius"/>
    </source>
</evidence>
<dbReference type="PROSITE" id="PS50885">
    <property type="entry name" value="HAMP"/>
    <property type="match status" value="1"/>
</dbReference>
<dbReference type="CDD" id="cd00075">
    <property type="entry name" value="HATPase"/>
    <property type="match status" value="1"/>
</dbReference>
<keyword evidence="8" id="KW-0547">Nucleotide-binding</keyword>
<dbReference type="GO" id="GO:0000155">
    <property type="term" value="F:phosphorelay sensor kinase activity"/>
    <property type="evidence" value="ECO:0007669"/>
    <property type="project" value="InterPro"/>
</dbReference>
<evidence type="ECO:0000256" key="7">
    <source>
        <dbReference type="ARBA" id="ARBA00022692"/>
    </source>
</evidence>
<dbReference type="InterPro" id="IPR005467">
    <property type="entry name" value="His_kinase_dom"/>
</dbReference>
<dbReference type="PATRIC" id="fig|1227360.4.peg.212"/>
<name>W4F920_9BACL</name>
<evidence type="ECO:0000256" key="10">
    <source>
        <dbReference type="ARBA" id="ARBA00022840"/>
    </source>
</evidence>
<keyword evidence="7 14" id="KW-0812">Transmembrane</keyword>
<dbReference type="SUPFAM" id="SSF158472">
    <property type="entry name" value="HAMP domain-like"/>
    <property type="match status" value="1"/>
</dbReference>
<evidence type="ECO:0000256" key="2">
    <source>
        <dbReference type="ARBA" id="ARBA00004651"/>
    </source>
</evidence>
<dbReference type="GO" id="GO:0005886">
    <property type="term" value="C:plasma membrane"/>
    <property type="evidence" value="ECO:0007669"/>
    <property type="project" value="UniProtKB-SubCell"/>
</dbReference>
<dbReference type="InterPro" id="IPR050398">
    <property type="entry name" value="HssS/ArlS-like"/>
</dbReference>
<dbReference type="Pfam" id="PF00672">
    <property type="entry name" value="HAMP"/>
    <property type="match status" value="1"/>
</dbReference>
<keyword evidence="5" id="KW-0597">Phosphoprotein</keyword>
<comment type="caution">
    <text evidence="17">The sequence shown here is derived from an EMBL/GenBank/DDBJ whole genome shotgun (WGS) entry which is preliminary data.</text>
</comment>
<evidence type="ECO:0000256" key="12">
    <source>
        <dbReference type="ARBA" id="ARBA00023012"/>
    </source>
</evidence>
<dbReference type="EC" id="2.7.13.3" evidence="3"/>
<feature type="transmembrane region" description="Helical" evidence="14">
    <location>
        <begin position="20"/>
        <end position="39"/>
    </location>
</feature>
<gene>
    <name evidence="17" type="ORF">C176_01045</name>
</gene>
<dbReference type="PANTHER" id="PTHR45528">
    <property type="entry name" value="SENSOR HISTIDINE KINASE CPXA"/>
    <property type="match status" value="1"/>
</dbReference>